<evidence type="ECO:0000256" key="7">
    <source>
        <dbReference type="ARBA" id="ARBA00023136"/>
    </source>
</evidence>
<keyword evidence="2" id="KW-1003">Cell membrane</keyword>
<keyword evidence="10" id="KW-0378">Hydrolase</keyword>
<accession>A0A5B7WYF0</accession>
<evidence type="ECO:0000313" key="11">
    <source>
        <dbReference type="Proteomes" id="UP000309016"/>
    </source>
</evidence>
<evidence type="ECO:0000256" key="1">
    <source>
        <dbReference type="ARBA" id="ARBA00004236"/>
    </source>
</evidence>
<dbReference type="GO" id="GO:0005886">
    <property type="term" value="C:plasma membrane"/>
    <property type="evidence" value="ECO:0007669"/>
    <property type="project" value="UniProtKB-SubCell"/>
</dbReference>
<evidence type="ECO:0000256" key="4">
    <source>
        <dbReference type="ARBA" id="ARBA00022741"/>
    </source>
</evidence>
<feature type="domain" description="Pycsar effector protein" evidence="9">
    <location>
        <begin position="18"/>
        <end position="181"/>
    </location>
</feature>
<organism evidence="10 11">
    <name type="scientific">Antarcticibacterium flavum</name>
    <dbReference type="NCBI Taxonomy" id="2058175"/>
    <lineage>
        <taxon>Bacteria</taxon>
        <taxon>Pseudomonadati</taxon>
        <taxon>Bacteroidota</taxon>
        <taxon>Flavobacteriia</taxon>
        <taxon>Flavobacteriales</taxon>
        <taxon>Flavobacteriaceae</taxon>
        <taxon>Antarcticibacterium</taxon>
    </lineage>
</organism>
<dbReference type="OrthoDB" id="5728337at2"/>
<feature type="transmembrane region" description="Helical" evidence="8">
    <location>
        <begin position="71"/>
        <end position="92"/>
    </location>
</feature>
<dbReference type="Pfam" id="PF18967">
    <property type="entry name" value="PycTM"/>
    <property type="match status" value="1"/>
</dbReference>
<protein>
    <submittedName>
        <fullName evidence="10">Metal-dependent phosphohydrolase</fullName>
    </submittedName>
</protein>
<feature type="transmembrane region" description="Helical" evidence="8">
    <location>
        <begin position="162"/>
        <end position="184"/>
    </location>
</feature>
<dbReference type="GO" id="GO:0051607">
    <property type="term" value="P:defense response to virus"/>
    <property type="evidence" value="ECO:0007669"/>
    <property type="project" value="UniProtKB-KW"/>
</dbReference>
<reference evidence="10 11" key="1">
    <citation type="submission" date="2019-06" db="EMBL/GenBank/DDBJ databases">
        <title>Complete genome sequence of Antarcticibacterium flavum KCTC 52984T from an Antarctic marine sediment.</title>
        <authorList>
            <person name="Lee Y.M."/>
            <person name="Shin S.C."/>
        </authorList>
    </citation>
    <scope>NUCLEOTIDE SEQUENCE [LARGE SCALE GENOMIC DNA]</scope>
    <source>
        <strain evidence="10 11">KCTC 52984</strain>
    </source>
</reference>
<dbReference type="GO" id="GO:0016787">
    <property type="term" value="F:hydrolase activity"/>
    <property type="evidence" value="ECO:0007669"/>
    <property type="project" value="UniProtKB-KW"/>
</dbReference>
<feature type="transmembrane region" description="Helical" evidence="8">
    <location>
        <begin position="39"/>
        <end position="59"/>
    </location>
</feature>
<dbReference type="InterPro" id="IPR043760">
    <property type="entry name" value="PycTM_dom"/>
</dbReference>
<keyword evidence="3 8" id="KW-0812">Transmembrane</keyword>
<keyword evidence="5 8" id="KW-1133">Transmembrane helix</keyword>
<evidence type="ECO:0000259" key="9">
    <source>
        <dbReference type="Pfam" id="PF18967"/>
    </source>
</evidence>
<evidence type="ECO:0000256" key="8">
    <source>
        <dbReference type="SAM" id="Phobius"/>
    </source>
</evidence>
<keyword evidence="6" id="KW-0051">Antiviral defense</keyword>
<evidence type="ECO:0000313" key="10">
    <source>
        <dbReference type="EMBL" id="QCY68149.1"/>
    </source>
</evidence>
<evidence type="ECO:0000256" key="2">
    <source>
        <dbReference type="ARBA" id="ARBA00022475"/>
    </source>
</evidence>
<proteinExistence type="predicted"/>
<dbReference type="GO" id="GO:0000166">
    <property type="term" value="F:nucleotide binding"/>
    <property type="evidence" value="ECO:0007669"/>
    <property type="project" value="UniProtKB-KW"/>
</dbReference>
<dbReference type="KEGG" id="afla:FHG64_01355"/>
<keyword evidence="11" id="KW-1185">Reference proteome</keyword>
<evidence type="ECO:0000256" key="5">
    <source>
        <dbReference type="ARBA" id="ARBA00022989"/>
    </source>
</evidence>
<evidence type="ECO:0000256" key="3">
    <source>
        <dbReference type="ARBA" id="ARBA00022692"/>
    </source>
</evidence>
<gene>
    <name evidence="10" type="ORF">FHG64_01355</name>
</gene>
<evidence type="ECO:0000256" key="6">
    <source>
        <dbReference type="ARBA" id="ARBA00023118"/>
    </source>
</evidence>
<keyword evidence="4" id="KW-0547">Nucleotide-binding</keyword>
<dbReference type="Proteomes" id="UP000309016">
    <property type="component" value="Chromosome"/>
</dbReference>
<dbReference type="RefSeq" id="WP_139064725.1">
    <property type="nucleotide sequence ID" value="NZ_CP040812.1"/>
</dbReference>
<dbReference type="AlphaFoldDB" id="A0A5B7WYF0"/>
<keyword evidence="7 8" id="KW-0472">Membrane</keyword>
<sequence length="185" mass="21226">MILETENKLKSNKERETLFRVTYRNQTSLRQIVDNKANMVISINTLIISSIVAISGYGIVSNRMDVYLENLIPISIIVVSCLTSAVFAILAANPKFVKPELKKLQDKQSLLFFGEIANHSQEEYLHKMEELLASREEIYKNMIIDLHCQGIILKYKFNYVSYAYKILMLGFGLGVIFFLVFLFLG</sequence>
<dbReference type="EMBL" id="CP040812">
    <property type="protein sequence ID" value="QCY68149.1"/>
    <property type="molecule type" value="Genomic_DNA"/>
</dbReference>
<comment type="subcellular location">
    <subcellularLocation>
        <location evidence="1">Cell membrane</location>
    </subcellularLocation>
</comment>
<name>A0A5B7WYF0_9FLAO</name>